<organism evidence="8 9">
    <name type="scientific">Pristionchus fissidentatus</name>
    <dbReference type="NCBI Taxonomy" id="1538716"/>
    <lineage>
        <taxon>Eukaryota</taxon>
        <taxon>Metazoa</taxon>
        <taxon>Ecdysozoa</taxon>
        <taxon>Nematoda</taxon>
        <taxon>Chromadorea</taxon>
        <taxon>Rhabditida</taxon>
        <taxon>Rhabditina</taxon>
        <taxon>Diplogasteromorpha</taxon>
        <taxon>Diplogasteroidea</taxon>
        <taxon>Neodiplogasteridae</taxon>
        <taxon>Pristionchus</taxon>
    </lineage>
</organism>
<dbReference type="GO" id="GO:0007168">
    <property type="term" value="P:receptor guanylyl cyclase signaling pathway"/>
    <property type="evidence" value="ECO:0007669"/>
    <property type="project" value="TreeGrafter"/>
</dbReference>
<dbReference type="GO" id="GO:0004672">
    <property type="term" value="F:protein kinase activity"/>
    <property type="evidence" value="ECO:0007669"/>
    <property type="project" value="InterPro"/>
</dbReference>
<comment type="catalytic activity">
    <reaction evidence="1">
        <text>GTP = 3',5'-cyclic GMP + diphosphate</text>
        <dbReference type="Rhea" id="RHEA:13665"/>
        <dbReference type="ChEBI" id="CHEBI:33019"/>
        <dbReference type="ChEBI" id="CHEBI:37565"/>
        <dbReference type="ChEBI" id="CHEBI:57746"/>
        <dbReference type="EC" id="4.6.1.2"/>
    </reaction>
</comment>
<dbReference type="GO" id="GO:0005886">
    <property type="term" value="C:plasma membrane"/>
    <property type="evidence" value="ECO:0007669"/>
    <property type="project" value="TreeGrafter"/>
</dbReference>
<dbReference type="InterPro" id="IPR000719">
    <property type="entry name" value="Prot_kinase_dom"/>
</dbReference>
<keyword evidence="3" id="KW-0547">Nucleotide-binding</keyword>
<dbReference type="AlphaFoldDB" id="A0AAV5V8L4"/>
<dbReference type="InterPro" id="IPR011009">
    <property type="entry name" value="Kinase-like_dom_sf"/>
</dbReference>
<dbReference type="InterPro" id="IPR050401">
    <property type="entry name" value="Cyclic_nucleotide_synthase"/>
</dbReference>
<evidence type="ECO:0000256" key="3">
    <source>
        <dbReference type="ARBA" id="ARBA00022741"/>
    </source>
</evidence>
<dbReference type="GO" id="GO:0005524">
    <property type="term" value="F:ATP binding"/>
    <property type="evidence" value="ECO:0007669"/>
    <property type="project" value="InterPro"/>
</dbReference>
<evidence type="ECO:0000259" key="7">
    <source>
        <dbReference type="PROSITE" id="PS50011"/>
    </source>
</evidence>
<dbReference type="Gene3D" id="1.10.510.10">
    <property type="entry name" value="Transferase(Phosphotransferase) domain 1"/>
    <property type="match status" value="1"/>
</dbReference>
<protein>
    <recommendedName>
        <fullName evidence="2">guanylate cyclase</fullName>
        <ecNumber evidence="2">4.6.1.2</ecNumber>
    </recommendedName>
</protein>
<keyword evidence="5" id="KW-0141">cGMP biosynthesis</keyword>
<keyword evidence="6" id="KW-1133">Transmembrane helix</keyword>
<dbReference type="Pfam" id="PF00069">
    <property type="entry name" value="Pkinase"/>
    <property type="match status" value="1"/>
</dbReference>
<name>A0AAV5V8L4_9BILA</name>
<evidence type="ECO:0000313" key="8">
    <source>
        <dbReference type="EMBL" id="GMT14875.1"/>
    </source>
</evidence>
<evidence type="ECO:0000256" key="5">
    <source>
        <dbReference type="ARBA" id="ARBA00023293"/>
    </source>
</evidence>
<dbReference type="GO" id="GO:0004383">
    <property type="term" value="F:guanylate cyclase activity"/>
    <property type="evidence" value="ECO:0007669"/>
    <property type="project" value="UniProtKB-EC"/>
</dbReference>
<dbReference type="PANTHER" id="PTHR11920:SF436">
    <property type="entry name" value="RECEPTOR-TYPE GUANYLATE CYCLASE GCY-15-RELATED"/>
    <property type="match status" value="1"/>
</dbReference>
<comment type="caution">
    <text evidence="8">The sequence shown here is derived from an EMBL/GenBank/DDBJ whole genome shotgun (WGS) entry which is preliminary data.</text>
</comment>
<dbReference type="InterPro" id="IPR028082">
    <property type="entry name" value="Peripla_BP_I"/>
</dbReference>
<dbReference type="EMBL" id="BTSY01000002">
    <property type="protein sequence ID" value="GMT14875.1"/>
    <property type="molecule type" value="Genomic_DNA"/>
</dbReference>
<dbReference type="GO" id="GO:0001653">
    <property type="term" value="F:peptide receptor activity"/>
    <property type="evidence" value="ECO:0007669"/>
    <property type="project" value="TreeGrafter"/>
</dbReference>
<sequence length="516" mass="58414">SFDANRQWMSVDSRNSIFMGRDSIPAAYNVTENQLMNAYRNLIIVSDSFTPTYANKDWAEFRENVQTRMGNTTNLYWDKSARDYDLMRLLSVAGMDILNKGVDITDGENYWEYMLKRPIMSITGSPDYVDGLGMLAGSAQILYFSNSHNSLFNLWPEEIYHVDPINPKLRITTSYCGWSINWLAGIPLDTPSCGFNGEKCLKAKDRVLIIALCSGIVVIGALLVIATLLFRRYRYERRLHSLDFLIPRNQITLKRHVNILSQRSLRSMKSMASIGGSVMASQTMKNSHFIIEDLLGEGKGERKVNSVASIDEEGMERLWGELHDFSVGIFENQLIGLKKIYLKDIQLTRSVRREIIMLTGLNHENLIRFRGLIAESSSIFVVSELASRGSIKDILDNGFPLQNIFLNQISIDICTGLDYLHSNEIGCHGRLKSSNCLIDARWMVKLSSFGMREARKEEGKADEGIQEGRDDLWSAPEVLRQLGCLGESLPILVRKADIYSLGIILHEIFARNGPWG</sequence>
<feature type="transmembrane region" description="Helical" evidence="6">
    <location>
        <begin position="207"/>
        <end position="230"/>
    </location>
</feature>
<feature type="domain" description="Protein kinase" evidence="7">
    <location>
        <begin position="289"/>
        <end position="516"/>
    </location>
</feature>
<feature type="non-terminal residue" evidence="8">
    <location>
        <position position="516"/>
    </location>
</feature>
<dbReference type="Proteomes" id="UP001432322">
    <property type="component" value="Unassembled WGS sequence"/>
</dbReference>
<reference evidence="8" key="1">
    <citation type="submission" date="2023-10" db="EMBL/GenBank/DDBJ databases">
        <title>Genome assembly of Pristionchus species.</title>
        <authorList>
            <person name="Yoshida K."/>
            <person name="Sommer R.J."/>
        </authorList>
    </citation>
    <scope>NUCLEOTIDE SEQUENCE</scope>
    <source>
        <strain evidence="8">RS5133</strain>
    </source>
</reference>
<keyword evidence="4" id="KW-0456">Lyase</keyword>
<dbReference type="GO" id="GO:0004016">
    <property type="term" value="F:adenylate cyclase activity"/>
    <property type="evidence" value="ECO:0007669"/>
    <property type="project" value="TreeGrafter"/>
</dbReference>
<evidence type="ECO:0000256" key="6">
    <source>
        <dbReference type="SAM" id="Phobius"/>
    </source>
</evidence>
<keyword evidence="6" id="KW-0812">Transmembrane</keyword>
<keyword evidence="6" id="KW-0472">Membrane</keyword>
<evidence type="ECO:0000256" key="1">
    <source>
        <dbReference type="ARBA" id="ARBA00001436"/>
    </source>
</evidence>
<dbReference type="EC" id="4.6.1.2" evidence="2"/>
<dbReference type="SUPFAM" id="SSF56112">
    <property type="entry name" value="Protein kinase-like (PK-like)"/>
    <property type="match status" value="1"/>
</dbReference>
<accession>A0AAV5V8L4</accession>
<keyword evidence="9" id="KW-1185">Reference proteome</keyword>
<evidence type="ECO:0000313" key="9">
    <source>
        <dbReference type="Proteomes" id="UP001432322"/>
    </source>
</evidence>
<feature type="non-terminal residue" evidence="8">
    <location>
        <position position="1"/>
    </location>
</feature>
<evidence type="ECO:0000256" key="4">
    <source>
        <dbReference type="ARBA" id="ARBA00023239"/>
    </source>
</evidence>
<evidence type="ECO:0000256" key="2">
    <source>
        <dbReference type="ARBA" id="ARBA00012202"/>
    </source>
</evidence>
<dbReference type="PANTHER" id="PTHR11920">
    <property type="entry name" value="GUANYLYL CYCLASE"/>
    <property type="match status" value="1"/>
</dbReference>
<gene>
    <name evidence="8" type="ORF">PFISCL1PPCAC_6172</name>
</gene>
<dbReference type="SUPFAM" id="SSF53822">
    <property type="entry name" value="Periplasmic binding protein-like I"/>
    <property type="match status" value="1"/>
</dbReference>
<dbReference type="PROSITE" id="PS50011">
    <property type="entry name" value="PROTEIN_KINASE_DOM"/>
    <property type="match status" value="1"/>
</dbReference>
<proteinExistence type="predicted"/>